<organism evidence="1 2">
    <name type="scientific">Labrys monachus</name>
    <dbReference type="NCBI Taxonomy" id="217067"/>
    <lineage>
        <taxon>Bacteria</taxon>
        <taxon>Pseudomonadati</taxon>
        <taxon>Pseudomonadota</taxon>
        <taxon>Alphaproteobacteria</taxon>
        <taxon>Hyphomicrobiales</taxon>
        <taxon>Xanthobacteraceae</taxon>
        <taxon>Labrys</taxon>
    </lineage>
</organism>
<accession>A0ABU0F849</accession>
<protein>
    <recommendedName>
        <fullName evidence="3">Nitrate reductase</fullName>
    </recommendedName>
</protein>
<dbReference type="Proteomes" id="UP001237448">
    <property type="component" value="Unassembled WGS sequence"/>
</dbReference>
<keyword evidence="2" id="KW-1185">Reference proteome</keyword>
<dbReference type="EMBL" id="JAUSVK010000001">
    <property type="protein sequence ID" value="MDQ0390789.1"/>
    <property type="molecule type" value="Genomic_DNA"/>
</dbReference>
<evidence type="ECO:0000313" key="1">
    <source>
        <dbReference type="EMBL" id="MDQ0390789.1"/>
    </source>
</evidence>
<reference evidence="1 2" key="1">
    <citation type="submission" date="2023-07" db="EMBL/GenBank/DDBJ databases">
        <title>Genomic Encyclopedia of Type Strains, Phase IV (KMG-IV): sequencing the most valuable type-strain genomes for metagenomic binning, comparative biology and taxonomic classification.</title>
        <authorList>
            <person name="Goeker M."/>
        </authorList>
    </citation>
    <scope>NUCLEOTIDE SEQUENCE [LARGE SCALE GENOMIC DNA]</scope>
    <source>
        <strain evidence="1 2">DSM 5896</strain>
    </source>
</reference>
<evidence type="ECO:0000313" key="2">
    <source>
        <dbReference type="Proteomes" id="UP001237448"/>
    </source>
</evidence>
<gene>
    <name evidence="1" type="ORF">J3R73_000581</name>
</gene>
<comment type="caution">
    <text evidence="1">The sequence shown here is derived from an EMBL/GenBank/DDBJ whole genome shotgun (WGS) entry which is preliminary data.</text>
</comment>
<sequence length="89" mass="9438">MFGLFRKPSAPEREKAAAIKAIVREIQGLSDDATLSVSEIQCGDASCPGTETVILVMRPGLKTQAFKVLAPLLEVDRAAVEEALATPQA</sequence>
<proteinExistence type="predicted"/>
<name>A0ABU0F849_9HYPH</name>
<dbReference type="RefSeq" id="WP_307422204.1">
    <property type="nucleotide sequence ID" value="NZ_JAUSVK010000001.1"/>
</dbReference>
<evidence type="ECO:0008006" key="3">
    <source>
        <dbReference type="Google" id="ProtNLM"/>
    </source>
</evidence>